<dbReference type="PANTHER" id="PTHR30518">
    <property type="entry name" value="ENDOLYTIC MUREIN TRANSGLYCOSYLASE"/>
    <property type="match status" value="1"/>
</dbReference>
<feature type="compositionally biased region" description="Basic and acidic residues" evidence="8">
    <location>
        <begin position="14"/>
        <end position="26"/>
    </location>
</feature>
<evidence type="ECO:0000256" key="1">
    <source>
        <dbReference type="ARBA" id="ARBA00022475"/>
    </source>
</evidence>
<keyword evidence="5 7" id="KW-0456">Lyase</keyword>
<evidence type="ECO:0000256" key="4">
    <source>
        <dbReference type="ARBA" id="ARBA00023136"/>
    </source>
</evidence>
<evidence type="ECO:0000256" key="8">
    <source>
        <dbReference type="SAM" id="MobiDB-lite"/>
    </source>
</evidence>
<keyword evidence="4 7" id="KW-0472">Membrane</keyword>
<comment type="caution">
    <text evidence="9">The sequence shown here is derived from an EMBL/GenBank/DDBJ whole genome shotgun (WGS) entry which is preliminary data.</text>
</comment>
<feature type="region of interest" description="Disordered" evidence="8">
    <location>
        <begin position="1"/>
        <end position="28"/>
    </location>
</feature>
<dbReference type="InterPro" id="IPR003770">
    <property type="entry name" value="MLTG-like"/>
</dbReference>
<evidence type="ECO:0000313" key="9">
    <source>
        <dbReference type="EMBL" id="GGI94515.1"/>
    </source>
</evidence>
<keyword evidence="6 7" id="KW-0961">Cell wall biogenesis/degradation</keyword>
<protein>
    <recommendedName>
        <fullName evidence="7">Endolytic murein transglycosylase</fullName>
        <ecNumber evidence="7">4.2.2.29</ecNumber>
    </recommendedName>
    <alternativeName>
        <fullName evidence="7">Peptidoglycan lytic transglycosylase</fullName>
    </alternativeName>
    <alternativeName>
        <fullName evidence="7">Peptidoglycan polymerization terminase</fullName>
    </alternativeName>
</protein>
<dbReference type="GO" id="GO:0008932">
    <property type="term" value="F:lytic endotransglycosylase activity"/>
    <property type="evidence" value="ECO:0007669"/>
    <property type="project" value="UniProtKB-UniRule"/>
</dbReference>
<organism evidence="9 10">
    <name type="scientific">Saccharopolyspora thermophila</name>
    <dbReference type="NCBI Taxonomy" id="89367"/>
    <lineage>
        <taxon>Bacteria</taxon>
        <taxon>Bacillati</taxon>
        <taxon>Actinomycetota</taxon>
        <taxon>Actinomycetes</taxon>
        <taxon>Pseudonocardiales</taxon>
        <taxon>Pseudonocardiaceae</taxon>
        <taxon>Saccharopolyspora</taxon>
    </lineage>
</organism>
<dbReference type="PANTHER" id="PTHR30518:SF2">
    <property type="entry name" value="ENDOLYTIC MUREIN TRANSGLYCOSYLASE"/>
    <property type="match status" value="1"/>
</dbReference>
<dbReference type="NCBIfam" id="TIGR00247">
    <property type="entry name" value="endolytic transglycosylase MltG"/>
    <property type="match status" value="1"/>
</dbReference>
<evidence type="ECO:0000256" key="6">
    <source>
        <dbReference type="ARBA" id="ARBA00023316"/>
    </source>
</evidence>
<feature type="transmembrane region" description="Helical" evidence="7">
    <location>
        <begin position="35"/>
        <end position="55"/>
    </location>
</feature>
<dbReference type="GO" id="GO:0009252">
    <property type="term" value="P:peptidoglycan biosynthetic process"/>
    <property type="evidence" value="ECO:0007669"/>
    <property type="project" value="UniProtKB-UniRule"/>
</dbReference>
<comment type="function">
    <text evidence="7">Functions as a peptidoglycan terminase that cleaves nascent peptidoglycan strands endolytically to terminate their elongation.</text>
</comment>
<evidence type="ECO:0000256" key="7">
    <source>
        <dbReference type="HAMAP-Rule" id="MF_02065"/>
    </source>
</evidence>
<evidence type="ECO:0000256" key="2">
    <source>
        <dbReference type="ARBA" id="ARBA00022692"/>
    </source>
</evidence>
<dbReference type="Proteomes" id="UP000597989">
    <property type="component" value="Unassembled WGS sequence"/>
</dbReference>
<dbReference type="GO" id="GO:0071555">
    <property type="term" value="P:cell wall organization"/>
    <property type="evidence" value="ECO:0007669"/>
    <property type="project" value="UniProtKB-KW"/>
</dbReference>
<comment type="subcellular location">
    <subcellularLocation>
        <location evidence="7">Cell membrane</location>
        <topology evidence="7">Single-pass membrane protein</topology>
    </subcellularLocation>
</comment>
<comment type="catalytic activity">
    <reaction evidence="7">
        <text>a peptidoglycan chain = a peptidoglycan chain with N-acetyl-1,6-anhydromuramyl-[peptide] at the reducing end + a peptidoglycan chain with N-acetylglucosamine at the non-reducing end.</text>
        <dbReference type="EC" id="4.2.2.29"/>
    </reaction>
</comment>
<accession>A0A917K148</accession>
<comment type="similarity">
    <text evidence="7">Belongs to the transglycosylase MltG family.</text>
</comment>
<dbReference type="EC" id="4.2.2.29" evidence="7"/>
<keyword evidence="3 7" id="KW-1133">Transmembrane helix</keyword>
<keyword evidence="2 7" id="KW-0812">Transmembrane</keyword>
<feature type="site" description="Important for catalytic activity" evidence="7">
    <location>
        <position position="283"/>
    </location>
</feature>
<dbReference type="GO" id="GO:0005886">
    <property type="term" value="C:plasma membrane"/>
    <property type="evidence" value="ECO:0007669"/>
    <property type="project" value="UniProtKB-SubCell"/>
</dbReference>
<dbReference type="Gene3D" id="3.30.1490.480">
    <property type="entry name" value="Endolytic murein transglycosylase"/>
    <property type="match status" value="1"/>
</dbReference>
<evidence type="ECO:0000256" key="5">
    <source>
        <dbReference type="ARBA" id="ARBA00023239"/>
    </source>
</evidence>
<evidence type="ECO:0000313" key="10">
    <source>
        <dbReference type="Proteomes" id="UP000597989"/>
    </source>
</evidence>
<keyword evidence="1 7" id="KW-1003">Cell membrane</keyword>
<reference evidence="9 10" key="1">
    <citation type="journal article" date="2014" name="Int. J. Syst. Evol. Microbiol.">
        <title>Complete genome sequence of Corynebacterium casei LMG S-19264T (=DSM 44701T), isolated from a smear-ripened cheese.</title>
        <authorList>
            <consortium name="US DOE Joint Genome Institute (JGI-PGF)"/>
            <person name="Walter F."/>
            <person name="Albersmeier A."/>
            <person name="Kalinowski J."/>
            <person name="Ruckert C."/>
        </authorList>
    </citation>
    <scope>NUCLEOTIDE SEQUENCE [LARGE SCALE GENOMIC DNA]</scope>
    <source>
        <strain evidence="9 10">CGMCC 4.7206</strain>
    </source>
</reference>
<dbReference type="RefSeq" id="WP_188988921.1">
    <property type="nucleotide sequence ID" value="NZ_BMMT01000012.1"/>
</dbReference>
<gene>
    <name evidence="7" type="primary">mltG</name>
    <name evidence="9" type="ORF">GCM10011581_34570</name>
</gene>
<dbReference type="Pfam" id="PF02618">
    <property type="entry name" value="YceG"/>
    <property type="match status" value="1"/>
</dbReference>
<name>A0A917K148_9PSEU</name>
<dbReference type="AlphaFoldDB" id="A0A917K148"/>
<evidence type="ECO:0000256" key="3">
    <source>
        <dbReference type="ARBA" id="ARBA00022989"/>
    </source>
</evidence>
<sequence length="401" mass="43521">MSDELGLFADDPGDDRRRRAPDPEGFRRRKRRRTVTALAGLFVLLLVGGGVLYGASQILQIGSYEDYEGEGTGEVVVEVKPGDTVSAIGRTLAQQDVVASTKAFTKAAEQNRRINSIQPGYYLMRTRMSGQAAVTHILSDDAKVGRVEVRGGMRLEDQAAPDGGRTAGILRRLAEATCVGKNPTCTTPEEMFRVAETADLASLGVPEWAIADASKAEPKRRLEGLIMPGVYDVKPGESAENVLRDVVTRSAAVLEVAGLPQAAEGTGHSPYELLIIASLVQSEGITKDFPQISRVIHNRLTHPVMRLGLDSTINYPLDKPTLLTKPEDRARPGPYNTYLNYGLPPTPISSPSKEAIAAAERPAEGRWKYFVKCYPDGTSCFAETPQQHEAYIAEARARGAF</sequence>
<dbReference type="EMBL" id="BMMT01000012">
    <property type="protein sequence ID" value="GGI94515.1"/>
    <property type="molecule type" value="Genomic_DNA"/>
</dbReference>
<dbReference type="HAMAP" id="MF_02065">
    <property type="entry name" value="MltG"/>
    <property type="match status" value="1"/>
</dbReference>
<proteinExistence type="inferred from homology"/>